<accession>A0A368L876</accession>
<evidence type="ECO:0000313" key="3">
    <source>
        <dbReference type="EMBL" id="RCS59711.1"/>
    </source>
</evidence>
<dbReference type="AlphaFoldDB" id="A0A368L876"/>
<keyword evidence="4" id="KW-1185">Reference proteome</keyword>
<reference evidence="3 4" key="1">
    <citation type="journal article" date="2018" name="Int. J. Syst. Evol. Microbiol.">
        <title>Parvibium lacunae gen. nov., sp. nov., a new member of the family Alcaligenaceae isolated from a freshwater pond.</title>
        <authorList>
            <person name="Chen W.M."/>
            <person name="Xie P.B."/>
            <person name="Hsu M.Y."/>
            <person name="Sheu S.Y."/>
        </authorList>
    </citation>
    <scope>NUCLEOTIDE SEQUENCE [LARGE SCALE GENOMIC DNA]</scope>
    <source>
        <strain evidence="3 4">KMB9</strain>
    </source>
</reference>
<sequence length="693" mass="72851">MAATSWYRVGSVALTNGSKTVTGTGTAFTSNVIAGDLFFAPDGKIYEIDIVTSDTVLQLYSVYGGTTASAQAYGIVRNFTANSQSQVAANMLALQQKYNSTLDQFDSFMTSPNSTFTYSGVAKATLAALASACANALDRITTAAQTIAGQVTFNQNVGIASTIPAWAGDKALQLPWGAISSGYEYSLNVATVAYRDNASWRYQVTGQPATLYRAINGAHSWFTAPSGTAGNAISFTQSMTLNASSQLLLNTTSAPAYSSVMRMNGGLEIHNSQQLNVVPANANPFEFVNRAGGGFDFYTTGATLGARLDSSGALLLGTASNGANARLVSYGNFALFQDGTYTGYLGKASTLVSGGAASDLALRSDTNLVLCAGGFNEGARLDTNRNLLVGISSGSQHTIRKSVTSNAGNATLFVNGDVETSLAVYGVSGGSVGNAANAAVKVNRDATTLRSINAHGTINASGADYAEYEQADAQSVGLLKKGDLVGRTAEGKLTHLFDSAVTFGIKSTDPCLVGGDVWADENVIGKRPDAPQLNLPAYEGPADPGEKPEAPADATETEQGESDFDVRLAKWEADSAAYRAAKSQHESECEQSRAAHQIELDSYEKALAAFLEKLEAARQTVDRIAYAGRVPVNVPSDATWAVGDYLVPVKRKGRIVAEFVSPDKVSFDQYRRAVGQVFGIYQDGRPFVAVKTI</sequence>
<proteinExistence type="predicted"/>
<organism evidence="3 4">
    <name type="scientific">Parvibium lacunae</name>
    <dbReference type="NCBI Taxonomy" id="1888893"/>
    <lineage>
        <taxon>Bacteria</taxon>
        <taxon>Pseudomonadati</taxon>
        <taxon>Pseudomonadota</taxon>
        <taxon>Betaproteobacteria</taxon>
        <taxon>Burkholderiales</taxon>
        <taxon>Alcaligenaceae</taxon>
        <taxon>Parvibium</taxon>
    </lineage>
</organism>
<dbReference type="EMBL" id="QPGB01000001">
    <property type="protein sequence ID" value="RCS59711.1"/>
    <property type="molecule type" value="Genomic_DNA"/>
</dbReference>
<evidence type="ECO:0000256" key="2">
    <source>
        <dbReference type="SAM" id="MobiDB-lite"/>
    </source>
</evidence>
<dbReference type="RefSeq" id="WP_114401858.1">
    <property type="nucleotide sequence ID" value="NZ_QPGB01000001.1"/>
</dbReference>
<evidence type="ECO:0000313" key="4">
    <source>
        <dbReference type="Proteomes" id="UP000252357"/>
    </source>
</evidence>
<dbReference type="OrthoDB" id="8698260at2"/>
<feature type="coiled-coil region" evidence="1">
    <location>
        <begin position="593"/>
        <end position="620"/>
    </location>
</feature>
<name>A0A368L876_9BURK</name>
<gene>
    <name evidence="3" type="ORF">DU000_03110</name>
</gene>
<comment type="caution">
    <text evidence="3">The sequence shown here is derived from an EMBL/GenBank/DDBJ whole genome shotgun (WGS) entry which is preliminary data.</text>
</comment>
<evidence type="ECO:0000256" key="1">
    <source>
        <dbReference type="SAM" id="Coils"/>
    </source>
</evidence>
<evidence type="ECO:0008006" key="5">
    <source>
        <dbReference type="Google" id="ProtNLM"/>
    </source>
</evidence>
<dbReference type="Proteomes" id="UP000252357">
    <property type="component" value="Unassembled WGS sequence"/>
</dbReference>
<keyword evidence="1" id="KW-0175">Coiled coil</keyword>
<feature type="region of interest" description="Disordered" evidence="2">
    <location>
        <begin position="526"/>
        <end position="563"/>
    </location>
</feature>
<protein>
    <recommendedName>
        <fullName evidence="5">Peptidase S74 domain-containing protein</fullName>
    </recommendedName>
</protein>